<proteinExistence type="inferred from homology"/>
<keyword evidence="2" id="KW-0472">Membrane</keyword>
<accession>A0A643FWA3</accession>
<comment type="subcellular location">
    <subcellularLocation>
        <location evidence="2">Cell membrane</location>
        <topology evidence="2">Lipid-anchor</topology>
    </subcellularLocation>
</comment>
<dbReference type="NCBIfam" id="TIGR01845">
    <property type="entry name" value="outer_NodT"/>
    <property type="match status" value="1"/>
</dbReference>
<reference evidence="3 4" key="1">
    <citation type="submission" date="2020-10" db="EMBL/GenBank/DDBJ databases">
        <title>Complete genome sequence of Cupriavidus basilensis CCUG 49340T.</title>
        <authorList>
            <person name="Salva-Serra F."/>
            <person name="Donoso R.A."/>
            <person name="Cho K.H."/>
            <person name="Yoo J.A."/>
            <person name="Lee K."/>
            <person name="Yoon S.-H."/>
            <person name="Perez-Pantoja D."/>
            <person name="Moore E.R.B."/>
        </authorList>
    </citation>
    <scope>NUCLEOTIDE SEQUENCE [LARGE SCALE GENOMIC DNA]</scope>
    <source>
        <strain evidence="4">CCUG 49340</strain>
    </source>
</reference>
<keyword evidence="2" id="KW-0449">Lipoprotein</keyword>
<dbReference type="GO" id="GO:0005886">
    <property type="term" value="C:plasma membrane"/>
    <property type="evidence" value="ECO:0007669"/>
    <property type="project" value="UniProtKB-SubCell"/>
</dbReference>
<name>A0A643FWA3_9BURK</name>
<dbReference type="InterPro" id="IPR003423">
    <property type="entry name" value="OMP_efflux"/>
</dbReference>
<dbReference type="Pfam" id="PF02321">
    <property type="entry name" value="OEP"/>
    <property type="match status" value="2"/>
</dbReference>
<dbReference type="Gene3D" id="1.20.1600.10">
    <property type="entry name" value="Outer membrane efflux proteins (OEP)"/>
    <property type="match status" value="1"/>
</dbReference>
<evidence type="ECO:0000313" key="4">
    <source>
        <dbReference type="Proteomes" id="UP000397656"/>
    </source>
</evidence>
<dbReference type="PANTHER" id="PTHR30203">
    <property type="entry name" value="OUTER MEMBRANE CATION EFFLUX PROTEIN"/>
    <property type="match status" value="1"/>
</dbReference>
<evidence type="ECO:0000256" key="1">
    <source>
        <dbReference type="ARBA" id="ARBA00007613"/>
    </source>
</evidence>
<sequence>MSARRLLVAAGAMVLGACALGPDYRRPDVAQPPQYRLDAGALTVAADSAWWDSFGDPVLNALVDAALRSNYDVRIAAARIDAFRGQLLVARSGLFPQVGLSASATRQRAGTFNGTPFASLDGPRNSYQLLANASWEIDLWGRIRRQAEAAQADLLNAEYARRGVVLALAASVVQGYANLRGLDAQLDVARQTLDARAHALEIFRMRYEGGVVSQLELSQAENDYYATEASIPPLRSAIAQTENALSVLLGREAGPIERGKSITELQAPPVGADLPAALLARRPDVLQAEQNAVAANALLGAAEALYLPAVNLSGLFGAVAASPGALWHSASQVWGMSAGLTQPIFQGGAIRGQVQTAGAQREQALLAYQGSVLAALADVNSALANGLETRNRLGSLQKQERSLTVYADQAGARYEGGYSSYLEVTTAQEKLFDAQLAAIQGQVDVLNGTAALYKSLGGGWPAVPAEVRDAGLGGNARPVMR</sequence>
<dbReference type="EMBL" id="CP062803">
    <property type="protein sequence ID" value="QOT76103.1"/>
    <property type="molecule type" value="Genomic_DNA"/>
</dbReference>
<dbReference type="GO" id="GO:0015562">
    <property type="term" value="F:efflux transmembrane transporter activity"/>
    <property type="evidence" value="ECO:0007669"/>
    <property type="project" value="InterPro"/>
</dbReference>
<dbReference type="PROSITE" id="PS51257">
    <property type="entry name" value="PROKAR_LIPOPROTEIN"/>
    <property type="match status" value="1"/>
</dbReference>
<dbReference type="SUPFAM" id="SSF56954">
    <property type="entry name" value="Outer membrane efflux proteins (OEP)"/>
    <property type="match status" value="1"/>
</dbReference>
<dbReference type="AlphaFoldDB" id="A0A643FWA3"/>
<evidence type="ECO:0000313" key="3">
    <source>
        <dbReference type="EMBL" id="QOT76103.1"/>
    </source>
</evidence>
<keyword evidence="2" id="KW-0812">Transmembrane</keyword>
<dbReference type="Proteomes" id="UP000397656">
    <property type="component" value="Chromosome 1"/>
</dbReference>
<comment type="similarity">
    <text evidence="1 2">Belongs to the outer membrane factor (OMF) (TC 1.B.17) family.</text>
</comment>
<organism evidence="3 4">
    <name type="scientific">Cupriavidus basilensis</name>
    <dbReference type="NCBI Taxonomy" id="68895"/>
    <lineage>
        <taxon>Bacteria</taxon>
        <taxon>Pseudomonadati</taxon>
        <taxon>Pseudomonadota</taxon>
        <taxon>Betaproteobacteria</taxon>
        <taxon>Burkholderiales</taxon>
        <taxon>Burkholderiaceae</taxon>
        <taxon>Cupriavidus</taxon>
    </lineage>
</organism>
<evidence type="ECO:0000256" key="2">
    <source>
        <dbReference type="RuleBase" id="RU362097"/>
    </source>
</evidence>
<dbReference type="InterPro" id="IPR010131">
    <property type="entry name" value="MdtP/NodT-like"/>
</dbReference>
<dbReference type="RefSeq" id="WP_150985682.1">
    <property type="nucleotide sequence ID" value="NZ_CP062803.1"/>
</dbReference>
<protein>
    <submittedName>
        <fullName evidence="3">Efflux transporter outer membrane subunit</fullName>
    </submittedName>
</protein>
<gene>
    <name evidence="3" type="ORF">F7R26_018445</name>
</gene>
<dbReference type="GeneID" id="98402904"/>
<keyword evidence="2" id="KW-1134">Transmembrane beta strand</keyword>
<keyword evidence="2" id="KW-0564">Palmitate</keyword>
<dbReference type="PANTHER" id="PTHR30203:SF30">
    <property type="entry name" value="OUTER MEMBRANE PROTEIN-RELATED"/>
    <property type="match status" value="1"/>
</dbReference>
<dbReference type="Gene3D" id="2.20.200.10">
    <property type="entry name" value="Outer membrane efflux proteins (OEP)"/>
    <property type="match status" value="1"/>
</dbReference>